<dbReference type="OrthoDB" id="6344802at2759"/>
<evidence type="ECO:0000256" key="3">
    <source>
        <dbReference type="ARBA" id="ARBA00023004"/>
    </source>
</evidence>
<dbReference type="Proteomes" id="UP000792457">
    <property type="component" value="Unassembled WGS sequence"/>
</dbReference>
<dbReference type="GO" id="GO:0046872">
    <property type="term" value="F:metal ion binding"/>
    <property type="evidence" value="ECO:0007669"/>
    <property type="project" value="UniProtKB-KW"/>
</dbReference>
<evidence type="ECO:0000259" key="5">
    <source>
        <dbReference type="PROSITE" id="PS01033"/>
    </source>
</evidence>
<comment type="caution">
    <text evidence="6">The sequence shown here is derived from an EMBL/GenBank/DDBJ whole genome shotgun (WGS) entry which is preliminary data.</text>
</comment>
<name>A0A8K0KM45_LADFU</name>
<keyword evidence="4" id="KW-0813">Transport</keyword>
<dbReference type="SUPFAM" id="SSF46458">
    <property type="entry name" value="Globin-like"/>
    <property type="match status" value="1"/>
</dbReference>
<reference evidence="6" key="2">
    <citation type="submission" date="2017-10" db="EMBL/GenBank/DDBJ databases">
        <title>Ladona fulva Genome sequencing and assembly.</title>
        <authorList>
            <person name="Murali S."/>
            <person name="Richards S."/>
            <person name="Bandaranaike D."/>
            <person name="Bellair M."/>
            <person name="Blankenburg K."/>
            <person name="Chao H."/>
            <person name="Dinh H."/>
            <person name="Doddapaneni H."/>
            <person name="Dugan-Rocha S."/>
            <person name="Elkadiri S."/>
            <person name="Gnanaolivu R."/>
            <person name="Hernandez B."/>
            <person name="Skinner E."/>
            <person name="Javaid M."/>
            <person name="Lee S."/>
            <person name="Li M."/>
            <person name="Ming W."/>
            <person name="Munidasa M."/>
            <person name="Muniz J."/>
            <person name="Nguyen L."/>
            <person name="Hughes D."/>
            <person name="Osuji N."/>
            <person name="Pu L.-L."/>
            <person name="Puazo M."/>
            <person name="Qu C."/>
            <person name="Quiroz J."/>
            <person name="Raj R."/>
            <person name="Weissenberger G."/>
            <person name="Xin Y."/>
            <person name="Zou X."/>
            <person name="Han Y."/>
            <person name="Worley K."/>
            <person name="Muzny D."/>
            <person name="Gibbs R."/>
        </authorList>
    </citation>
    <scope>NUCLEOTIDE SEQUENCE</scope>
    <source>
        <strain evidence="6">Sampled in the wild</strain>
    </source>
</reference>
<organism evidence="6 7">
    <name type="scientific">Ladona fulva</name>
    <name type="common">Scarce chaser dragonfly</name>
    <name type="synonym">Libellula fulva</name>
    <dbReference type="NCBI Taxonomy" id="123851"/>
    <lineage>
        <taxon>Eukaryota</taxon>
        <taxon>Metazoa</taxon>
        <taxon>Ecdysozoa</taxon>
        <taxon>Arthropoda</taxon>
        <taxon>Hexapoda</taxon>
        <taxon>Insecta</taxon>
        <taxon>Pterygota</taxon>
        <taxon>Palaeoptera</taxon>
        <taxon>Odonata</taxon>
        <taxon>Epiprocta</taxon>
        <taxon>Anisoptera</taxon>
        <taxon>Libelluloidea</taxon>
        <taxon>Libellulidae</taxon>
        <taxon>Ladona</taxon>
    </lineage>
</organism>
<accession>A0A8K0KM45</accession>
<dbReference type="PANTHER" id="PTHR46458">
    <property type="entry name" value="BLR2807 PROTEIN"/>
    <property type="match status" value="1"/>
</dbReference>
<gene>
    <name evidence="6" type="ORF">J437_LFUL002428</name>
</gene>
<dbReference type="GO" id="GO:0019825">
    <property type="term" value="F:oxygen binding"/>
    <property type="evidence" value="ECO:0007669"/>
    <property type="project" value="InterPro"/>
</dbReference>
<keyword evidence="4" id="KW-0561">Oxygen transport</keyword>
<dbReference type="GO" id="GO:0020037">
    <property type="term" value="F:heme binding"/>
    <property type="evidence" value="ECO:0007669"/>
    <property type="project" value="InterPro"/>
</dbReference>
<dbReference type="PANTHER" id="PTHR46458:SF5">
    <property type="entry name" value="GLOBIN FAMILY PROFILE DOMAIN-CONTAINING PROTEIN"/>
    <property type="match status" value="1"/>
</dbReference>
<keyword evidence="7" id="KW-1185">Reference proteome</keyword>
<dbReference type="Pfam" id="PF00042">
    <property type="entry name" value="Globin"/>
    <property type="match status" value="1"/>
</dbReference>
<dbReference type="GO" id="GO:0005344">
    <property type="term" value="F:oxygen carrier activity"/>
    <property type="evidence" value="ECO:0007669"/>
    <property type="project" value="UniProtKB-KW"/>
</dbReference>
<dbReference type="InterPro" id="IPR012292">
    <property type="entry name" value="Globin/Proto"/>
</dbReference>
<proteinExistence type="inferred from homology"/>
<keyword evidence="2" id="KW-0479">Metal-binding</keyword>
<dbReference type="EMBL" id="KZ309230">
    <property type="protein sequence ID" value="KAG8237819.1"/>
    <property type="molecule type" value="Genomic_DNA"/>
</dbReference>
<comment type="similarity">
    <text evidence="4">Belongs to the globin family.</text>
</comment>
<keyword evidence="1 4" id="KW-0349">Heme</keyword>
<evidence type="ECO:0000256" key="2">
    <source>
        <dbReference type="ARBA" id="ARBA00022723"/>
    </source>
</evidence>
<dbReference type="AlphaFoldDB" id="A0A8K0KM45"/>
<dbReference type="InterPro" id="IPR000971">
    <property type="entry name" value="Globin"/>
</dbReference>
<evidence type="ECO:0000256" key="1">
    <source>
        <dbReference type="ARBA" id="ARBA00022617"/>
    </source>
</evidence>
<dbReference type="PROSITE" id="PS01033">
    <property type="entry name" value="GLOBIN"/>
    <property type="match status" value="1"/>
</dbReference>
<dbReference type="InterPro" id="IPR050532">
    <property type="entry name" value="Globin-like_OT"/>
</dbReference>
<dbReference type="InterPro" id="IPR009050">
    <property type="entry name" value="Globin-like_sf"/>
</dbReference>
<dbReference type="Gene3D" id="1.10.490.10">
    <property type="entry name" value="Globins"/>
    <property type="match status" value="1"/>
</dbReference>
<evidence type="ECO:0000313" key="6">
    <source>
        <dbReference type="EMBL" id="KAG8237819.1"/>
    </source>
</evidence>
<evidence type="ECO:0000256" key="4">
    <source>
        <dbReference type="RuleBase" id="RU000356"/>
    </source>
</evidence>
<protein>
    <recommendedName>
        <fullName evidence="5">Globin domain-containing protein</fullName>
    </recommendedName>
</protein>
<keyword evidence="3" id="KW-0408">Iron</keyword>
<sequence>MLFEEHQELLSLFEKFKELRTKEEQRNSMELAEHATQVMRTLDEGIKGLDNVEFFLEFVRQVGGTHHRIPGFHKDYFWRIETPFLDSVKTTLGDRYSDNMDTIYKVTIKFIICTLVEGFEREEARAKERDAQEKKEA</sequence>
<feature type="domain" description="Globin" evidence="5">
    <location>
        <begin position="1"/>
        <end position="97"/>
    </location>
</feature>
<reference evidence="6" key="1">
    <citation type="submission" date="2013-04" db="EMBL/GenBank/DDBJ databases">
        <authorList>
            <person name="Qu J."/>
            <person name="Murali S.C."/>
            <person name="Bandaranaike D."/>
            <person name="Bellair M."/>
            <person name="Blankenburg K."/>
            <person name="Chao H."/>
            <person name="Dinh H."/>
            <person name="Doddapaneni H."/>
            <person name="Downs B."/>
            <person name="Dugan-Rocha S."/>
            <person name="Elkadiri S."/>
            <person name="Gnanaolivu R.D."/>
            <person name="Hernandez B."/>
            <person name="Javaid M."/>
            <person name="Jayaseelan J.C."/>
            <person name="Lee S."/>
            <person name="Li M."/>
            <person name="Ming W."/>
            <person name="Munidasa M."/>
            <person name="Muniz J."/>
            <person name="Nguyen L."/>
            <person name="Ongeri F."/>
            <person name="Osuji N."/>
            <person name="Pu L.-L."/>
            <person name="Puazo M."/>
            <person name="Qu C."/>
            <person name="Quiroz J."/>
            <person name="Raj R."/>
            <person name="Weissenberger G."/>
            <person name="Xin Y."/>
            <person name="Zou X."/>
            <person name="Han Y."/>
            <person name="Richards S."/>
            <person name="Worley K."/>
            <person name="Muzny D."/>
            <person name="Gibbs R."/>
        </authorList>
    </citation>
    <scope>NUCLEOTIDE SEQUENCE</scope>
    <source>
        <strain evidence="6">Sampled in the wild</strain>
    </source>
</reference>
<evidence type="ECO:0000313" key="7">
    <source>
        <dbReference type="Proteomes" id="UP000792457"/>
    </source>
</evidence>